<organism evidence="1">
    <name type="scientific">Anguilla anguilla</name>
    <name type="common">European freshwater eel</name>
    <name type="synonym">Muraena anguilla</name>
    <dbReference type="NCBI Taxonomy" id="7936"/>
    <lineage>
        <taxon>Eukaryota</taxon>
        <taxon>Metazoa</taxon>
        <taxon>Chordata</taxon>
        <taxon>Craniata</taxon>
        <taxon>Vertebrata</taxon>
        <taxon>Euteleostomi</taxon>
        <taxon>Actinopterygii</taxon>
        <taxon>Neopterygii</taxon>
        <taxon>Teleostei</taxon>
        <taxon>Anguilliformes</taxon>
        <taxon>Anguillidae</taxon>
        <taxon>Anguilla</taxon>
    </lineage>
</organism>
<protein>
    <submittedName>
        <fullName evidence="1">Uncharacterized protein</fullName>
    </submittedName>
</protein>
<accession>A0A0E9SQZ3</accession>
<dbReference type="EMBL" id="GBXM01064828">
    <property type="protein sequence ID" value="JAH43749.1"/>
    <property type="molecule type" value="Transcribed_RNA"/>
</dbReference>
<proteinExistence type="predicted"/>
<reference evidence="1" key="2">
    <citation type="journal article" date="2015" name="Fish Shellfish Immunol.">
        <title>Early steps in the European eel (Anguilla anguilla)-Vibrio vulnificus interaction in the gills: Role of the RtxA13 toxin.</title>
        <authorList>
            <person name="Callol A."/>
            <person name="Pajuelo D."/>
            <person name="Ebbesson L."/>
            <person name="Teles M."/>
            <person name="MacKenzie S."/>
            <person name="Amaro C."/>
        </authorList>
    </citation>
    <scope>NUCLEOTIDE SEQUENCE</scope>
</reference>
<evidence type="ECO:0000313" key="1">
    <source>
        <dbReference type="EMBL" id="JAH43749.1"/>
    </source>
</evidence>
<reference evidence="1" key="1">
    <citation type="submission" date="2014-11" db="EMBL/GenBank/DDBJ databases">
        <authorList>
            <person name="Amaro Gonzalez C."/>
        </authorList>
    </citation>
    <scope>NUCLEOTIDE SEQUENCE</scope>
</reference>
<name>A0A0E9SQZ3_ANGAN</name>
<sequence length="57" mass="6493">MAIQTGLQSYSKDERHSHCALKKHFKHNFSPIVNESSDHLSRLSRCITPNRAEATTL</sequence>
<dbReference type="AlphaFoldDB" id="A0A0E9SQZ3"/>